<comment type="subcellular location">
    <subcellularLocation>
        <location evidence="1">Membrane</location>
        <topology evidence="1">Multi-pass membrane protein</topology>
    </subcellularLocation>
</comment>
<dbReference type="Proteomes" id="UP000003573">
    <property type="component" value="Unassembled WGS sequence"/>
</dbReference>
<dbReference type="GO" id="GO:0008324">
    <property type="term" value="F:monoatomic cation transmembrane transporter activity"/>
    <property type="evidence" value="ECO:0007669"/>
    <property type="project" value="InterPro"/>
</dbReference>
<comment type="caution">
    <text evidence="7">The sequence shown here is derived from an EMBL/GenBank/DDBJ whole genome shotgun (WGS) entry which is preliminary data.</text>
</comment>
<dbReference type="AlphaFoldDB" id="G5JV54"/>
<evidence type="ECO:0000256" key="5">
    <source>
        <dbReference type="SAM" id="Phobius"/>
    </source>
</evidence>
<feature type="transmembrane region" description="Helical" evidence="5">
    <location>
        <begin position="186"/>
        <end position="204"/>
    </location>
</feature>
<name>G5JV54_9STRE</name>
<feature type="transmembrane region" description="Helical" evidence="5">
    <location>
        <begin position="78"/>
        <end position="99"/>
    </location>
</feature>
<dbReference type="GO" id="GO:0016020">
    <property type="term" value="C:membrane"/>
    <property type="evidence" value="ECO:0007669"/>
    <property type="project" value="UniProtKB-SubCell"/>
</dbReference>
<accession>G5JV54</accession>
<keyword evidence="3 5" id="KW-1133">Transmembrane helix</keyword>
<evidence type="ECO:0000259" key="6">
    <source>
        <dbReference type="Pfam" id="PF01545"/>
    </source>
</evidence>
<dbReference type="Pfam" id="PF01545">
    <property type="entry name" value="Cation_efflux"/>
    <property type="match status" value="1"/>
</dbReference>
<dbReference type="SUPFAM" id="SSF161111">
    <property type="entry name" value="Cation efflux protein transmembrane domain-like"/>
    <property type="match status" value="1"/>
</dbReference>
<dbReference type="eggNOG" id="COG3965">
    <property type="taxonomic scope" value="Bacteria"/>
</dbReference>
<proteinExistence type="predicted"/>
<gene>
    <name evidence="7" type="ORF">STRMA_1763</name>
</gene>
<dbReference type="RefSeq" id="WP_003078468.1">
    <property type="nucleotide sequence ID" value="NZ_AEUW02000001.1"/>
</dbReference>
<evidence type="ECO:0000256" key="3">
    <source>
        <dbReference type="ARBA" id="ARBA00022989"/>
    </source>
</evidence>
<feature type="transmembrane region" description="Helical" evidence="5">
    <location>
        <begin position="158"/>
        <end position="180"/>
    </location>
</feature>
<feature type="domain" description="Cation efflux protein transmembrane" evidence="6">
    <location>
        <begin position="11"/>
        <end position="217"/>
    </location>
</feature>
<dbReference type="Gene3D" id="1.20.1510.10">
    <property type="entry name" value="Cation efflux protein transmembrane domain"/>
    <property type="match status" value="1"/>
</dbReference>
<dbReference type="InterPro" id="IPR058533">
    <property type="entry name" value="Cation_efflux_TM"/>
</dbReference>
<evidence type="ECO:0000256" key="2">
    <source>
        <dbReference type="ARBA" id="ARBA00022692"/>
    </source>
</evidence>
<reference evidence="7 8" key="1">
    <citation type="journal article" date="2014" name="Int. J. Syst. Evol. Microbiol.">
        <title>Phylogenomics and the dynamic genome evolution of the genus Streptococcus.</title>
        <authorList>
            <consortium name="The Broad Institute Genome Sequencing Platform"/>
            <person name="Richards V.P."/>
            <person name="Palmer S.R."/>
            <person name="Pavinski Bitar P.D."/>
            <person name="Qin X."/>
            <person name="Weinstock G.M."/>
            <person name="Highlander S.K."/>
            <person name="Town C.D."/>
            <person name="Burne R.A."/>
            <person name="Stanhope M.J."/>
        </authorList>
    </citation>
    <scope>NUCLEOTIDE SEQUENCE [LARGE SCALE GENOMIC DNA]</scope>
    <source>
        <strain evidence="7 8">NCTC 11558</strain>
    </source>
</reference>
<dbReference type="EMBL" id="AEUW02000001">
    <property type="protein sequence ID" value="EHJ51524.1"/>
    <property type="molecule type" value="Genomic_DNA"/>
</dbReference>
<dbReference type="STRING" id="764298.STRMA_1763"/>
<dbReference type="InterPro" id="IPR027469">
    <property type="entry name" value="Cation_efflux_TMD_sf"/>
</dbReference>
<dbReference type="OrthoDB" id="9810598at2"/>
<keyword evidence="2 5" id="KW-0812">Transmembrane</keyword>
<feature type="transmembrane region" description="Helical" evidence="5">
    <location>
        <begin position="12"/>
        <end position="31"/>
    </location>
</feature>
<evidence type="ECO:0000256" key="1">
    <source>
        <dbReference type="ARBA" id="ARBA00004141"/>
    </source>
</evidence>
<feature type="transmembrane region" description="Helical" evidence="5">
    <location>
        <begin position="119"/>
        <end position="137"/>
    </location>
</feature>
<evidence type="ECO:0000256" key="4">
    <source>
        <dbReference type="ARBA" id="ARBA00023136"/>
    </source>
</evidence>
<evidence type="ECO:0000313" key="8">
    <source>
        <dbReference type="Proteomes" id="UP000003573"/>
    </source>
</evidence>
<protein>
    <submittedName>
        <fullName evidence="7">Cation efflux family protein</fullName>
    </submittedName>
</protein>
<sequence>MEQKKIEQRALVIGTIVNMLMGIVGLIVYRITMIESLFIDAYYTLIDLFSGLLAIFISKNSTKRTALFPNGFFILEPLYAFFKSSLLLVLLTSSVITVSIRAYKYFTTGQGEILNALPIVPYAAVMVCLCLGLSFYYKEQSKRMGNISTMLMSETKNSFIDGMISAGIGLAALLVLMIDINSPLSFLKYTGDFFITVSLVIFTIKGPISIIRSASFEIAGGTLKNGLVKKHIEKCIYSYFDKGGMIQHCFIYKIGTSFTIHLLLSEEAAFLDLKELSVKKQIILNELKQSYEFIDLNYIY</sequence>
<feature type="transmembrane region" description="Helical" evidence="5">
    <location>
        <begin position="37"/>
        <end position="57"/>
    </location>
</feature>
<keyword evidence="8" id="KW-1185">Reference proteome</keyword>
<keyword evidence="4 5" id="KW-0472">Membrane</keyword>
<evidence type="ECO:0000313" key="7">
    <source>
        <dbReference type="EMBL" id="EHJ51524.1"/>
    </source>
</evidence>
<organism evidence="7 8">
    <name type="scientific">Streptococcus macacae NCTC 11558</name>
    <dbReference type="NCBI Taxonomy" id="764298"/>
    <lineage>
        <taxon>Bacteria</taxon>
        <taxon>Bacillati</taxon>
        <taxon>Bacillota</taxon>
        <taxon>Bacilli</taxon>
        <taxon>Lactobacillales</taxon>
        <taxon>Streptococcaceae</taxon>
        <taxon>Streptococcus</taxon>
    </lineage>
</organism>